<dbReference type="CDD" id="cd20035">
    <property type="entry name" value="FH_FOXQ2-like"/>
    <property type="match status" value="1"/>
</dbReference>
<reference evidence="6 7" key="1">
    <citation type="submission" date="2018-04" db="EMBL/GenBank/DDBJ databases">
        <title>The genome of golden apple snail Pomacea canaliculata provides insight into stress tolerance and invasive adaptation.</title>
        <authorList>
            <person name="Liu C."/>
            <person name="Liu B."/>
            <person name="Ren Y."/>
            <person name="Zhang Y."/>
            <person name="Wang H."/>
            <person name="Li S."/>
            <person name="Jiang F."/>
            <person name="Yin L."/>
            <person name="Zhang G."/>
            <person name="Qian W."/>
            <person name="Fan W."/>
        </authorList>
    </citation>
    <scope>NUCLEOTIDE SEQUENCE [LARGE SCALE GENOMIC DNA]</scope>
    <source>
        <strain evidence="6">SZHN2017</strain>
        <tissue evidence="6">Muscle</tissue>
    </source>
</reference>
<evidence type="ECO:0000259" key="5">
    <source>
        <dbReference type="PROSITE" id="PS50039"/>
    </source>
</evidence>
<dbReference type="OrthoDB" id="5954824at2759"/>
<feature type="region of interest" description="Disordered" evidence="4">
    <location>
        <begin position="191"/>
        <end position="235"/>
    </location>
</feature>
<keyword evidence="7" id="KW-1185">Reference proteome</keyword>
<evidence type="ECO:0000313" key="7">
    <source>
        <dbReference type="Proteomes" id="UP000245119"/>
    </source>
</evidence>
<dbReference type="PANTHER" id="PTHR11829">
    <property type="entry name" value="FORKHEAD BOX PROTEIN"/>
    <property type="match status" value="1"/>
</dbReference>
<proteinExistence type="predicted"/>
<keyword evidence="2 3" id="KW-0539">Nucleus</keyword>
<dbReference type="GO" id="GO:0000978">
    <property type="term" value="F:RNA polymerase II cis-regulatory region sequence-specific DNA binding"/>
    <property type="evidence" value="ECO:0007669"/>
    <property type="project" value="TreeGrafter"/>
</dbReference>
<comment type="subcellular location">
    <subcellularLocation>
        <location evidence="3">Nucleus</location>
    </subcellularLocation>
</comment>
<organism evidence="6 7">
    <name type="scientific">Pomacea canaliculata</name>
    <name type="common">Golden apple snail</name>
    <dbReference type="NCBI Taxonomy" id="400727"/>
    <lineage>
        <taxon>Eukaryota</taxon>
        <taxon>Metazoa</taxon>
        <taxon>Spiralia</taxon>
        <taxon>Lophotrochozoa</taxon>
        <taxon>Mollusca</taxon>
        <taxon>Gastropoda</taxon>
        <taxon>Caenogastropoda</taxon>
        <taxon>Architaenioglossa</taxon>
        <taxon>Ampullarioidea</taxon>
        <taxon>Ampullariidae</taxon>
        <taxon>Pomacea</taxon>
    </lineage>
</organism>
<dbReference type="InterPro" id="IPR047519">
    <property type="entry name" value="FH_FOXQ2-like"/>
</dbReference>
<evidence type="ECO:0000313" key="6">
    <source>
        <dbReference type="EMBL" id="PVD19701.1"/>
    </source>
</evidence>
<dbReference type="STRING" id="400727.A0A2T7NEW4"/>
<evidence type="ECO:0000256" key="3">
    <source>
        <dbReference type="PROSITE-ProRule" id="PRU00089"/>
    </source>
</evidence>
<dbReference type="InterPro" id="IPR036388">
    <property type="entry name" value="WH-like_DNA-bd_sf"/>
</dbReference>
<dbReference type="PANTHER" id="PTHR11829:SF343">
    <property type="entry name" value="FORK-HEAD DOMAIN-CONTAINING PROTEIN"/>
    <property type="match status" value="1"/>
</dbReference>
<dbReference type="PROSITE" id="PS00658">
    <property type="entry name" value="FORK_HEAD_2"/>
    <property type="match status" value="1"/>
</dbReference>
<feature type="domain" description="Fork-head" evidence="5">
    <location>
        <begin position="98"/>
        <end position="190"/>
    </location>
</feature>
<dbReference type="GO" id="GO:0030154">
    <property type="term" value="P:cell differentiation"/>
    <property type="evidence" value="ECO:0007669"/>
    <property type="project" value="TreeGrafter"/>
</dbReference>
<dbReference type="AlphaFoldDB" id="A0A2T7NEW4"/>
<evidence type="ECO:0000256" key="1">
    <source>
        <dbReference type="ARBA" id="ARBA00023125"/>
    </source>
</evidence>
<keyword evidence="1 3" id="KW-0238">DNA-binding</keyword>
<dbReference type="InterPro" id="IPR050211">
    <property type="entry name" value="FOX_domain-containing"/>
</dbReference>
<name>A0A2T7NEW4_POMCA</name>
<protein>
    <recommendedName>
        <fullName evidence="5">Fork-head domain-containing protein</fullName>
    </recommendedName>
</protein>
<dbReference type="FunFam" id="1.10.10.10:FF:000352">
    <property type="entry name" value="Forkhead box Q2"/>
    <property type="match status" value="1"/>
</dbReference>
<comment type="caution">
    <text evidence="6">The sequence shown here is derived from an EMBL/GenBank/DDBJ whole genome shotgun (WGS) entry which is preliminary data.</text>
</comment>
<dbReference type="PRINTS" id="PR00053">
    <property type="entry name" value="FORKHEAD"/>
</dbReference>
<dbReference type="Gene3D" id="1.10.10.10">
    <property type="entry name" value="Winged helix-like DNA-binding domain superfamily/Winged helix DNA-binding domain"/>
    <property type="match status" value="1"/>
</dbReference>
<evidence type="ECO:0000256" key="4">
    <source>
        <dbReference type="SAM" id="MobiDB-lite"/>
    </source>
</evidence>
<dbReference type="PROSITE" id="PS50039">
    <property type="entry name" value="FORK_HEAD_3"/>
    <property type="match status" value="1"/>
</dbReference>
<dbReference type="GO" id="GO:0005634">
    <property type="term" value="C:nucleus"/>
    <property type="evidence" value="ECO:0007669"/>
    <property type="project" value="UniProtKB-SubCell"/>
</dbReference>
<gene>
    <name evidence="6" type="ORF">C0Q70_20192</name>
</gene>
<dbReference type="InterPro" id="IPR001766">
    <property type="entry name" value="Fork_head_dom"/>
</dbReference>
<sequence length="259" mass="29483">MCSPNHNALLSYGLKVPAPSPYFSALSPTTSQLSALEFQRSHLCDYSTRIQLSLRGYTHALATGLSPYQAAAYLADPYTQTYFYKTDPRARFVQEEPKPSHSYIGLIAMAILSSKEKKLVLSDIYQWILDNYPYFRTRGPGWRNSIRHNLSLNDCFIKSGRSANGKGHYWAVHPANVDDFTRGDFRRRRAQRKVRKHMGLSVPDDDDDSPSPSPNPSSWSHGSNHATPPKYRDDVMDDGRWKIETRTSLHLLTTVHHPM</sequence>
<dbReference type="GO" id="GO:0000981">
    <property type="term" value="F:DNA-binding transcription factor activity, RNA polymerase II-specific"/>
    <property type="evidence" value="ECO:0007669"/>
    <property type="project" value="TreeGrafter"/>
</dbReference>
<feature type="DNA-binding region" description="Fork-head" evidence="3">
    <location>
        <begin position="98"/>
        <end position="190"/>
    </location>
</feature>
<dbReference type="EMBL" id="PZQS01000013">
    <property type="protein sequence ID" value="PVD19701.1"/>
    <property type="molecule type" value="Genomic_DNA"/>
</dbReference>
<dbReference type="Proteomes" id="UP000245119">
    <property type="component" value="Linkage Group LG13"/>
</dbReference>
<dbReference type="SUPFAM" id="SSF46785">
    <property type="entry name" value="Winged helix' DNA-binding domain"/>
    <property type="match status" value="1"/>
</dbReference>
<accession>A0A2T7NEW4</accession>
<dbReference type="SMART" id="SM00339">
    <property type="entry name" value="FH"/>
    <property type="match status" value="1"/>
</dbReference>
<dbReference type="Pfam" id="PF00250">
    <property type="entry name" value="Forkhead"/>
    <property type="match status" value="1"/>
</dbReference>
<dbReference type="InterPro" id="IPR030456">
    <property type="entry name" value="TF_fork_head_CS_2"/>
</dbReference>
<evidence type="ECO:0000256" key="2">
    <source>
        <dbReference type="ARBA" id="ARBA00023242"/>
    </source>
</evidence>
<dbReference type="GO" id="GO:0009653">
    <property type="term" value="P:anatomical structure morphogenesis"/>
    <property type="evidence" value="ECO:0007669"/>
    <property type="project" value="TreeGrafter"/>
</dbReference>
<dbReference type="InterPro" id="IPR036390">
    <property type="entry name" value="WH_DNA-bd_sf"/>
</dbReference>